<dbReference type="InterPro" id="IPR011009">
    <property type="entry name" value="Kinase-like_dom_sf"/>
</dbReference>
<name>A0ABR2RBG7_9ROSI</name>
<evidence type="ECO:0000313" key="2">
    <source>
        <dbReference type="EMBL" id="KAK9010277.1"/>
    </source>
</evidence>
<accession>A0ABR2RBG7</accession>
<evidence type="ECO:0000313" key="3">
    <source>
        <dbReference type="Proteomes" id="UP001396334"/>
    </source>
</evidence>
<dbReference type="PANTHER" id="PTHR46146:SF23">
    <property type="entry name" value="PROTEIN KINASE DOMAIN-CONTAINING PROTEIN"/>
    <property type="match status" value="1"/>
</dbReference>
<comment type="caution">
    <text evidence="2">The sequence shown here is derived from an EMBL/GenBank/DDBJ whole genome shotgun (WGS) entry which is preliminary data.</text>
</comment>
<dbReference type="EMBL" id="JBBPBN010000024">
    <property type="protein sequence ID" value="KAK9010277.1"/>
    <property type="molecule type" value="Genomic_DNA"/>
</dbReference>
<dbReference type="Gene3D" id="1.10.510.10">
    <property type="entry name" value="Transferase(Phosphotransferase) domain 1"/>
    <property type="match status" value="1"/>
</dbReference>
<evidence type="ECO:0000259" key="1">
    <source>
        <dbReference type="Pfam" id="PF07714"/>
    </source>
</evidence>
<gene>
    <name evidence="2" type="ORF">V6N11_036788</name>
</gene>
<organism evidence="2 3">
    <name type="scientific">Hibiscus sabdariffa</name>
    <name type="common">roselle</name>
    <dbReference type="NCBI Taxonomy" id="183260"/>
    <lineage>
        <taxon>Eukaryota</taxon>
        <taxon>Viridiplantae</taxon>
        <taxon>Streptophyta</taxon>
        <taxon>Embryophyta</taxon>
        <taxon>Tracheophyta</taxon>
        <taxon>Spermatophyta</taxon>
        <taxon>Magnoliopsida</taxon>
        <taxon>eudicotyledons</taxon>
        <taxon>Gunneridae</taxon>
        <taxon>Pentapetalae</taxon>
        <taxon>rosids</taxon>
        <taxon>malvids</taxon>
        <taxon>Malvales</taxon>
        <taxon>Malvaceae</taxon>
        <taxon>Malvoideae</taxon>
        <taxon>Hibiscus</taxon>
    </lineage>
</organism>
<sequence length="99" mass="10876">MKSDVYSFGIVLLEILSGRKAYDRNYTPASIVDWAVPLIKQGKAAAIIDCYATLPRSVEPLLKLADIAELAVRGDPCERPTMSDMVILLQQIVKDGLVL</sequence>
<dbReference type="SUPFAM" id="SSF56112">
    <property type="entry name" value="Protein kinase-like (PK-like)"/>
    <property type="match status" value="1"/>
</dbReference>
<feature type="domain" description="Serine-threonine/tyrosine-protein kinase catalytic" evidence="1">
    <location>
        <begin position="2"/>
        <end position="86"/>
    </location>
</feature>
<dbReference type="PANTHER" id="PTHR46146">
    <property type="entry name" value="SERINE/THREONINE-PROTEIN KINASE-LIKE PROTEIN CCR4"/>
    <property type="match status" value="1"/>
</dbReference>
<proteinExistence type="predicted"/>
<dbReference type="Pfam" id="PF07714">
    <property type="entry name" value="PK_Tyr_Ser-Thr"/>
    <property type="match status" value="1"/>
</dbReference>
<keyword evidence="3" id="KW-1185">Reference proteome</keyword>
<protein>
    <recommendedName>
        <fullName evidence="1">Serine-threonine/tyrosine-protein kinase catalytic domain-containing protein</fullName>
    </recommendedName>
</protein>
<reference evidence="2 3" key="1">
    <citation type="journal article" date="2024" name="G3 (Bethesda)">
        <title>Genome assembly of Hibiscus sabdariffa L. provides insights into metabolisms of medicinal natural products.</title>
        <authorList>
            <person name="Kim T."/>
        </authorList>
    </citation>
    <scope>NUCLEOTIDE SEQUENCE [LARGE SCALE GENOMIC DNA]</scope>
    <source>
        <strain evidence="2">TK-2024</strain>
        <tissue evidence="2">Old leaves</tissue>
    </source>
</reference>
<dbReference type="InterPro" id="IPR001245">
    <property type="entry name" value="Ser-Thr/Tyr_kinase_cat_dom"/>
</dbReference>
<dbReference type="Proteomes" id="UP001396334">
    <property type="component" value="Unassembled WGS sequence"/>
</dbReference>